<protein>
    <submittedName>
        <fullName evidence="1">Uncharacterized protein</fullName>
    </submittedName>
</protein>
<accession>A0A0V0T310</accession>
<keyword evidence="2" id="KW-1185">Reference proteome</keyword>
<dbReference type="AlphaFoldDB" id="A0A0V0T310"/>
<proteinExistence type="predicted"/>
<gene>
    <name evidence="1" type="ORF">T05_16124</name>
</gene>
<organism evidence="1 2">
    <name type="scientific">Trichinella murrelli</name>
    <dbReference type="NCBI Taxonomy" id="144512"/>
    <lineage>
        <taxon>Eukaryota</taxon>
        <taxon>Metazoa</taxon>
        <taxon>Ecdysozoa</taxon>
        <taxon>Nematoda</taxon>
        <taxon>Enoplea</taxon>
        <taxon>Dorylaimia</taxon>
        <taxon>Trichinellida</taxon>
        <taxon>Trichinellidae</taxon>
        <taxon>Trichinella</taxon>
    </lineage>
</organism>
<dbReference type="Proteomes" id="UP000055048">
    <property type="component" value="Unassembled WGS sequence"/>
</dbReference>
<comment type="caution">
    <text evidence="1">The sequence shown here is derived from an EMBL/GenBank/DDBJ whole genome shotgun (WGS) entry which is preliminary data.</text>
</comment>
<name>A0A0V0T310_9BILA</name>
<sequence length="67" mass="7318">MSISPCRIISRSAGWQTLPCGDLPPAGPNCQRLPAGRQLSIVDAPFPRSLRPSQHGDFHKILRAPPF</sequence>
<dbReference type="EMBL" id="JYDJ01000863">
    <property type="protein sequence ID" value="KRX33237.1"/>
    <property type="molecule type" value="Genomic_DNA"/>
</dbReference>
<reference evidence="1 2" key="1">
    <citation type="submission" date="2015-01" db="EMBL/GenBank/DDBJ databases">
        <title>Evolution of Trichinella species and genotypes.</title>
        <authorList>
            <person name="Korhonen P.K."/>
            <person name="Edoardo P."/>
            <person name="Giuseppe L.R."/>
            <person name="Gasser R.B."/>
        </authorList>
    </citation>
    <scope>NUCLEOTIDE SEQUENCE [LARGE SCALE GENOMIC DNA]</scope>
    <source>
        <strain evidence="1">ISS417</strain>
    </source>
</reference>
<evidence type="ECO:0000313" key="2">
    <source>
        <dbReference type="Proteomes" id="UP000055048"/>
    </source>
</evidence>
<evidence type="ECO:0000313" key="1">
    <source>
        <dbReference type="EMBL" id="KRX33237.1"/>
    </source>
</evidence>